<dbReference type="PANTHER" id="PTHR43483">
    <property type="entry name" value="MEMBRANE TRANSPORTER PROTEIN HI_0806-RELATED"/>
    <property type="match status" value="1"/>
</dbReference>
<dbReference type="OrthoDB" id="457670at2"/>
<dbReference type="STRING" id="588932.DA69_09055"/>
<feature type="transmembrane region" description="Helical" evidence="5">
    <location>
        <begin position="222"/>
        <end position="241"/>
    </location>
</feature>
<evidence type="ECO:0000256" key="2">
    <source>
        <dbReference type="ARBA" id="ARBA00022692"/>
    </source>
</evidence>
<feature type="transmembrane region" description="Helical" evidence="5">
    <location>
        <begin position="93"/>
        <end position="110"/>
    </location>
</feature>
<feature type="transmembrane region" description="Helical" evidence="5">
    <location>
        <begin position="186"/>
        <end position="210"/>
    </location>
</feature>
<name>A0A172Y6N7_9CAUL</name>
<protein>
    <recommendedName>
        <fullName evidence="5">Probable membrane transporter protein</fullName>
    </recommendedName>
</protein>
<evidence type="ECO:0000313" key="7">
    <source>
        <dbReference type="Proteomes" id="UP000077603"/>
    </source>
</evidence>
<sequence>MSALPLSELALMLAALVGAGAIAGVIGGLFGVGGGTVLVPALFYAFSVLGVGGESNLHVAIGTSLLTIVATSLRSLATHRAHGAVDETVLKTWTPWVAFGGLVGAAIAGFTSMEGLAVVYGACLLLVAAQMGVMPERFTLRKDLPTGWGRRGAGTGIGLLSAMMGVGGGSFGGMMMTLCGRPIHQAVATASGFGLAIGAAAALGFAFFGWDAPGRPPLSLGYVNVPAAVIMGLLTALTAPYGARLAHRLDRKILRRAFAAYLLLTALSVVLKAL</sequence>
<evidence type="ECO:0000256" key="4">
    <source>
        <dbReference type="ARBA" id="ARBA00023136"/>
    </source>
</evidence>
<feature type="transmembrane region" description="Helical" evidence="5">
    <location>
        <begin position="253"/>
        <end position="271"/>
    </location>
</feature>
<dbReference type="RefSeq" id="WP_025978403.1">
    <property type="nucleotide sequence ID" value="NZ_CP015614.1"/>
</dbReference>
<dbReference type="EMBL" id="CP015614">
    <property type="protein sequence ID" value="ANF54880.1"/>
    <property type="molecule type" value="Genomic_DNA"/>
</dbReference>
<comment type="subcellular location">
    <subcellularLocation>
        <location evidence="5">Cell membrane</location>
        <topology evidence="5">Multi-pass membrane protein</topology>
    </subcellularLocation>
    <subcellularLocation>
        <location evidence="1">Membrane</location>
        <topology evidence="1">Multi-pass membrane protein</topology>
    </subcellularLocation>
</comment>
<dbReference type="Pfam" id="PF01925">
    <property type="entry name" value="TauE"/>
    <property type="match status" value="1"/>
</dbReference>
<keyword evidence="7" id="KW-1185">Reference proteome</keyword>
<keyword evidence="5" id="KW-1003">Cell membrane</keyword>
<dbReference type="Proteomes" id="UP000077603">
    <property type="component" value="Chromosome"/>
</dbReference>
<comment type="similarity">
    <text evidence="5">Belongs to the 4-toluene sulfonate uptake permease (TSUP) (TC 2.A.102) family.</text>
</comment>
<evidence type="ECO:0000313" key="6">
    <source>
        <dbReference type="EMBL" id="ANF54880.1"/>
    </source>
</evidence>
<proteinExistence type="inferred from homology"/>
<dbReference type="GO" id="GO:0005886">
    <property type="term" value="C:plasma membrane"/>
    <property type="evidence" value="ECO:0007669"/>
    <property type="project" value="UniProtKB-SubCell"/>
</dbReference>
<feature type="transmembrane region" description="Helical" evidence="5">
    <location>
        <begin position="153"/>
        <end position="174"/>
    </location>
</feature>
<gene>
    <name evidence="6" type="ORF">DA69_09055</name>
</gene>
<evidence type="ECO:0000256" key="3">
    <source>
        <dbReference type="ARBA" id="ARBA00022989"/>
    </source>
</evidence>
<feature type="transmembrane region" description="Helical" evidence="5">
    <location>
        <begin position="57"/>
        <end position="73"/>
    </location>
</feature>
<feature type="transmembrane region" description="Helical" evidence="5">
    <location>
        <begin position="12"/>
        <end position="45"/>
    </location>
</feature>
<organism evidence="6 7">
    <name type="scientific">Brevundimonas naejangsanensis</name>
    <dbReference type="NCBI Taxonomy" id="588932"/>
    <lineage>
        <taxon>Bacteria</taxon>
        <taxon>Pseudomonadati</taxon>
        <taxon>Pseudomonadota</taxon>
        <taxon>Alphaproteobacteria</taxon>
        <taxon>Caulobacterales</taxon>
        <taxon>Caulobacteraceae</taxon>
        <taxon>Brevundimonas</taxon>
    </lineage>
</organism>
<evidence type="ECO:0000256" key="1">
    <source>
        <dbReference type="ARBA" id="ARBA00004141"/>
    </source>
</evidence>
<accession>A0A172Y6N7</accession>
<feature type="transmembrane region" description="Helical" evidence="5">
    <location>
        <begin position="117"/>
        <end position="133"/>
    </location>
</feature>
<reference evidence="6 7" key="1">
    <citation type="journal article" date="2014" name="Genome Announc.">
        <title>Genome Sequence of a Promising Hydrogen-Producing Facultative Anaerobic Bacterium, Brevundimonas naejangsanensis Strain B1.</title>
        <authorList>
            <person name="Su H."/>
            <person name="Zhang T."/>
            <person name="Bao M."/>
            <person name="Jiang Y."/>
            <person name="Wang Y."/>
            <person name="Tan T."/>
        </authorList>
    </citation>
    <scope>NUCLEOTIDE SEQUENCE [LARGE SCALE GENOMIC DNA]</scope>
    <source>
        <strain evidence="6 7">B1</strain>
    </source>
</reference>
<keyword evidence="4 5" id="KW-0472">Membrane</keyword>
<dbReference type="KEGG" id="bne:DA69_09055"/>
<keyword evidence="2 5" id="KW-0812">Transmembrane</keyword>
<dbReference type="eggNOG" id="COG0730">
    <property type="taxonomic scope" value="Bacteria"/>
</dbReference>
<dbReference type="PANTHER" id="PTHR43483:SF3">
    <property type="entry name" value="MEMBRANE TRANSPORTER PROTEIN HI_0806-RELATED"/>
    <property type="match status" value="1"/>
</dbReference>
<evidence type="ECO:0000256" key="5">
    <source>
        <dbReference type="RuleBase" id="RU363041"/>
    </source>
</evidence>
<dbReference type="InterPro" id="IPR002781">
    <property type="entry name" value="TM_pro_TauE-like"/>
</dbReference>
<keyword evidence="3 5" id="KW-1133">Transmembrane helix</keyword>
<dbReference type="AlphaFoldDB" id="A0A172Y6N7"/>